<comment type="caution">
    <text evidence="1">The sequence shown here is derived from an EMBL/GenBank/DDBJ whole genome shotgun (WGS) entry which is preliminary data.</text>
</comment>
<protein>
    <submittedName>
        <fullName evidence="1">Spore germination protein KC</fullName>
    </submittedName>
</protein>
<keyword evidence="2" id="KW-1185">Reference proteome</keyword>
<evidence type="ECO:0000313" key="1">
    <source>
        <dbReference type="EMBL" id="MBA9038862.1"/>
    </source>
</evidence>
<dbReference type="EMBL" id="JACJHT010000001">
    <property type="protein sequence ID" value="MBA9038862.1"/>
    <property type="molecule type" value="Genomic_DNA"/>
</dbReference>
<sequence>MKRKGAFLLLMMMITVLLSSCWSKKELTDLAFVSAMGVDKTKGGSII</sequence>
<reference evidence="1" key="1">
    <citation type="submission" date="2020-08" db="EMBL/GenBank/DDBJ databases">
        <title>Functional genomics of gut bacteria from endangered species of beetles.</title>
        <authorList>
            <person name="Carlos-Shanley C."/>
        </authorList>
    </citation>
    <scope>NUCLEOTIDE SEQUENCE [LARGE SCALE GENOMIC DNA]</scope>
    <source>
        <strain evidence="1">S00060</strain>
    </source>
</reference>
<dbReference type="PROSITE" id="PS51257">
    <property type="entry name" value="PROKAR_LIPOPROTEIN"/>
    <property type="match status" value="1"/>
</dbReference>
<gene>
    <name evidence="1" type="ORF">HNP21_001951</name>
</gene>
<name>A0A7W3N9E2_PRIAR</name>
<evidence type="ECO:0000313" key="2">
    <source>
        <dbReference type="Proteomes" id="UP000543174"/>
    </source>
</evidence>
<dbReference type="Proteomes" id="UP000543174">
    <property type="component" value="Unassembled WGS sequence"/>
</dbReference>
<dbReference type="AlphaFoldDB" id="A0A7W3N9E2"/>
<proteinExistence type="predicted"/>
<organism evidence="1 2">
    <name type="scientific">Priestia aryabhattai</name>
    <name type="common">Bacillus aryabhattai</name>
    <dbReference type="NCBI Taxonomy" id="412384"/>
    <lineage>
        <taxon>Bacteria</taxon>
        <taxon>Bacillati</taxon>
        <taxon>Bacillota</taxon>
        <taxon>Bacilli</taxon>
        <taxon>Bacillales</taxon>
        <taxon>Bacillaceae</taxon>
        <taxon>Priestia</taxon>
    </lineage>
</organism>
<accession>A0A7W3N9E2</accession>